<dbReference type="OrthoDB" id="10550211at2759"/>
<accession>A0A7J6M0J7</accession>
<evidence type="ECO:0000313" key="2">
    <source>
        <dbReference type="Proteomes" id="UP000570595"/>
    </source>
</evidence>
<gene>
    <name evidence="1" type="ORF">FOZ61_000569</name>
</gene>
<comment type="caution">
    <text evidence="1">The sequence shown here is derived from an EMBL/GenBank/DDBJ whole genome shotgun (WGS) entry which is preliminary data.</text>
</comment>
<sequence>MMNIFQILTEVEVVYQRARVSAVGELHLLSASKSWPLLGKYRAEVSRIIEGTEGRRDELLMKLEVSDKKFLEMIYTEEFGNNADPITTFRDRYVASKEPLRVGREQIGAAAAAAAAAADGNNASPRVSISTTTTIQQRPLLSMRSNLPSKHITSSSSSSCDRLLNLHTRHAKFMASTTTKQQQQP</sequence>
<protein>
    <submittedName>
        <fullName evidence="1">Uncharacterized protein</fullName>
    </submittedName>
</protein>
<dbReference type="Proteomes" id="UP000570595">
    <property type="component" value="Unassembled WGS sequence"/>
</dbReference>
<name>A0A7J6M0J7_PEROL</name>
<organism evidence="1 2">
    <name type="scientific">Perkinsus olseni</name>
    <name type="common">Perkinsus atlanticus</name>
    <dbReference type="NCBI Taxonomy" id="32597"/>
    <lineage>
        <taxon>Eukaryota</taxon>
        <taxon>Sar</taxon>
        <taxon>Alveolata</taxon>
        <taxon>Perkinsozoa</taxon>
        <taxon>Perkinsea</taxon>
        <taxon>Perkinsida</taxon>
        <taxon>Perkinsidae</taxon>
        <taxon>Perkinsus</taxon>
    </lineage>
</organism>
<proteinExistence type="predicted"/>
<dbReference type="EMBL" id="JABAHT010000110">
    <property type="protein sequence ID" value="KAF4664730.1"/>
    <property type="molecule type" value="Genomic_DNA"/>
</dbReference>
<dbReference type="AlphaFoldDB" id="A0A7J6M0J7"/>
<evidence type="ECO:0000313" key="1">
    <source>
        <dbReference type="EMBL" id="KAF4664730.1"/>
    </source>
</evidence>
<reference evidence="1 2" key="1">
    <citation type="submission" date="2020-04" db="EMBL/GenBank/DDBJ databases">
        <title>Perkinsus olseni comparative genomics.</title>
        <authorList>
            <person name="Bogema D.R."/>
        </authorList>
    </citation>
    <scope>NUCLEOTIDE SEQUENCE [LARGE SCALE GENOMIC DNA]</scope>
    <source>
        <strain evidence="1">ATCC PRA-179</strain>
    </source>
</reference>